<name>A0A0K2VEA5_LEPSM</name>
<dbReference type="AlphaFoldDB" id="A0A0K2VEA5"/>
<protein>
    <submittedName>
        <fullName evidence="1">Uncharacterized protein</fullName>
    </submittedName>
</protein>
<evidence type="ECO:0000313" key="1">
    <source>
        <dbReference type="EMBL" id="CDW48221.1"/>
    </source>
</evidence>
<accession>A0A0K2VEA5</accession>
<sequence length="28" mass="3333">MPTSQLLLKRKTVYLAHQMLELHFLPHS</sequence>
<organism evidence="1">
    <name type="scientific">Lepeophtheirus salmonis</name>
    <name type="common">Salmon louse</name>
    <name type="synonym">Caligus salmonis</name>
    <dbReference type="NCBI Taxonomy" id="72036"/>
    <lineage>
        <taxon>Eukaryota</taxon>
        <taxon>Metazoa</taxon>
        <taxon>Ecdysozoa</taxon>
        <taxon>Arthropoda</taxon>
        <taxon>Crustacea</taxon>
        <taxon>Multicrustacea</taxon>
        <taxon>Hexanauplia</taxon>
        <taxon>Copepoda</taxon>
        <taxon>Siphonostomatoida</taxon>
        <taxon>Caligidae</taxon>
        <taxon>Lepeophtheirus</taxon>
    </lineage>
</organism>
<dbReference type="EMBL" id="HACA01030860">
    <property type="protein sequence ID" value="CDW48221.1"/>
    <property type="molecule type" value="Transcribed_RNA"/>
</dbReference>
<reference evidence="1" key="1">
    <citation type="submission" date="2014-05" db="EMBL/GenBank/DDBJ databases">
        <authorList>
            <person name="Chronopoulou M."/>
        </authorList>
    </citation>
    <scope>NUCLEOTIDE SEQUENCE</scope>
    <source>
        <tissue evidence="1">Whole organism</tissue>
    </source>
</reference>
<proteinExistence type="predicted"/>